<evidence type="ECO:0000259" key="6">
    <source>
        <dbReference type="Pfam" id="PF00881"/>
    </source>
</evidence>
<dbReference type="Proteomes" id="UP000000366">
    <property type="component" value="Chromosome"/>
</dbReference>
<dbReference type="PANTHER" id="PTHR43673">
    <property type="entry name" value="NAD(P)H NITROREDUCTASE YDGI-RELATED"/>
    <property type="match status" value="1"/>
</dbReference>
<dbReference type="InterPro" id="IPR000415">
    <property type="entry name" value="Nitroreductase-like"/>
</dbReference>
<evidence type="ECO:0000313" key="7">
    <source>
        <dbReference type="EMBL" id="ABM93693.1"/>
    </source>
</evidence>
<dbReference type="GO" id="GO:0016491">
    <property type="term" value="F:oxidoreductase activity"/>
    <property type="evidence" value="ECO:0007669"/>
    <property type="project" value="UniProtKB-KW"/>
</dbReference>
<dbReference type="SUPFAM" id="SSF55469">
    <property type="entry name" value="FMN-dependent nitroreductase-like"/>
    <property type="match status" value="1"/>
</dbReference>
<protein>
    <submittedName>
        <fullName evidence="7">Nitroreductase-like protein</fullName>
    </submittedName>
</protein>
<dbReference type="HOGENOM" id="CLU_065127_0_0_4"/>
<comment type="cofactor">
    <cofactor evidence="1">
        <name>FMN</name>
        <dbReference type="ChEBI" id="CHEBI:58210"/>
    </cofactor>
</comment>
<evidence type="ECO:0000256" key="1">
    <source>
        <dbReference type="ARBA" id="ARBA00001917"/>
    </source>
</evidence>
<name>A2SDQ4_METPP</name>
<comment type="similarity">
    <text evidence="2">Belongs to the nitroreductase family.</text>
</comment>
<dbReference type="Pfam" id="PF00881">
    <property type="entry name" value="Nitroreductase"/>
    <property type="match status" value="2"/>
</dbReference>
<dbReference type="KEGG" id="mpt:Mpe_A0731"/>
<dbReference type="PANTHER" id="PTHR43673:SF2">
    <property type="entry name" value="NITROREDUCTASE"/>
    <property type="match status" value="1"/>
</dbReference>
<dbReference type="STRING" id="420662.Mpe_A0731"/>
<dbReference type="DNASU" id="4784977"/>
<evidence type="ECO:0000256" key="5">
    <source>
        <dbReference type="ARBA" id="ARBA00023002"/>
    </source>
</evidence>
<dbReference type="RefSeq" id="WP_011828331.1">
    <property type="nucleotide sequence ID" value="NC_008825.1"/>
</dbReference>
<organism evidence="7 8">
    <name type="scientific">Methylibium petroleiphilum (strain ATCC BAA-1232 / LMG 22953 / PM1)</name>
    <dbReference type="NCBI Taxonomy" id="420662"/>
    <lineage>
        <taxon>Bacteria</taxon>
        <taxon>Pseudomonadati</taxon>
        <taxon>Pseudomonadota</taxon>
        <taxon>Betaproteobacteria</taxon>
        <taxon>Burkholderiales</taxon>
        <taxon>Sphaerotilaceae</taxon>
        <taxon>Methylibium</taxon>
    </lineage>
</organism>
<evidence type="ECO:0000256" key="4">
    <source>
        <dbReference type="ARBA" id="ARBA00022643"/>
    </source>
</evidence>
<feature type="domain" description="Nitroreductase" evidence="6">
    <location>
        <begin position="232"/>
        <end position="323"/>
    </location>
</feature>
<keyword evidence="8" id="KW-1185">Reference proteome</keyword>
<accession>A2SDQ4</accession>
<reference evidence="7 8" key="1">
    <citation type="journal article" date="2007" name="J. Bacteriol.">
        <title>Whole-genome analysis of the methyl tert-butyl ether-degrading beta-proteobacterium Methylibium petroleiphilum PM1.</title>
        <authorList>
            <person name="Kane S.R."/>
            <person name="Chakicherla A.Y."/>
            <person name="Chain P.S.G."/>
            <person name="Schmidt R."/>
            <person name="Shin M.W."/>
            <person name="Legler T.C."/>
            <person name="Scow K.M."/>
            <person name="Larimer F.W."/>
            <person name="Lucas S.M."/>
            <person name="Richardson P.M."/>
            <person name="Hristova K.R."/>
        </authorList>
    </citation>
    <scope>NUCLEOTIDE SEQUENCE [LARGE SCALE GENOMIC DNA]</scope>
    <source>
        <strain evidence="8">ATCC BAA-1232 / LMG 22953 / PM1</strain>
    </source>
</reference>
<dbReference type="EMBL" id="CP000555">
    <property type="protein sequence ID" value="ABM93693.1"/>
    <property type="molecule type" value="Genomic_DNA"/>
</dbReference>
<sequence length="347" mass="38714">MLKSLLLTPINLAVKPFPAAKARLDAAKIVLKRWVKLRHFISDLLHAKSFMFWSAQDTSYAKLSSELIFQYHKLEKGLCMAGPRRFFGRDPVIATCRLVKRWSGAGLPSNDPVFLGAIETLRAYRDRLAVTPPPPEHATQIWSLLNECLSLAPPTPSLTTPRPYQPSAGTAATFDLLCAQRRSVRAYTTDVVPISLIHEAIATAQLSPSACNRQPWRLHIYRDPQRTKHLLELQNGNAGFGHQLTTLLVVCADSRTFFDATERNEPYVDAGLFVMSLLLALQSRGLASCCLNWCVSPDTDQKGHDRGDIPSNEKIIMYLAVGYADAQAMVPRSPRRNLETVVTLHEQ</sequence>
<evidence type="ECO:0000256" key="2">
    <source>
        <dbReference type="ARBA" id="ARBA00007118"/>
    </source>
</evidence>
<proteinExistence type="inferred from homology"/>
<keyword evidence="4" id="KW-0288">FMN</keyword>
<gene>
    <name evidence="7" type="ordered locus">Mpe_A0731</name>
</gene>
<feature type="domain" description="Nitroreductase" evidence="6">
    <location>
        <begin position="179"/>
        <end position="228"/>
    </location>
</feature>
<dbReference type="AlphaFoldDB" id="A2SDQ4"/>
<dbReference type="Gene3D" id="3.40.109.10">
    <property type="entry name" value="NADH Oxidase"/>
    <property type="match status" value="1"/>
</dbReference>
<keyword evidence="5" id="KW-0560">Oxidoreductase</keyword>
<evidence type="ECO:0000256" key="3">
    <source>
        <dbReference type="ARBA" id="ARBA00022630"/>
    </source>
</evidence>
<dbReference type="InterPro" id="IPR029479">
    <property type="entry name" value="Nitroreductase"/>
</dbReference>
<keyword evidence="3" id="KW-0285">Flavoprotein</keyword>
<evidence type="ECO:0000313" key="8">
    <source>
        <dbReference type="Proteomes" id="UP000000366"/>
    </source>
</evidence>
<dbReference type="eggNOG" id="COG0778">
    <property type="taxonomic scope" value="Bacteria"/>
</dbReference>